<keyword evidence="2" id="KW-1133">Transmembrane helix</keyword>
<protein>
    <submittedName>
        <fullName evidence="4">ERAD-associated protein</fullName>
    </submittedName>
</protein>
<evidence type="ECO:0000313" key="5">
    <source>
        <dbReference type="Proteomes" id="UP001217582"/>
    </source>
</evidence>
<dbReference type="Pfam" id="PF08238">
    <property type="entry name" value="Sel1"/>
    <property type="match status" value="10"/>
</dbReference>
<accession>A0AAJ6CK39</accession>
<dbReference type="SMART" id="SM00671">
    <property type="entry name" value="SEL1"/>
    <property type="match status" value="10"/>
</dbReference>
<dbReference type="GO" id="GO:0036503">
    <property type="term" value="P:ERAD pathway"/>
    <property type="evidence" value="ECO:0007669"/>
    <property type="project" value="TreeGrafter"/>
</dbReference>
<dbReference type="InterPro" id="IPR011990">
    <property type="entry name" value="TPR-like_helical_dom_sf"/>
</dbReference>
<dbReference type="EMBL" id="CP119919">
    <property type="protein sequence ID" value="WFD16074.1"/>
    <property type="molecule type" value="Genomic_DNA"/>
</dbReference>
<keyword evidence="5" id="KW-1185">Reference proteome</keyword>
<keyword evidence="2" id="KW-0472">Membrane</keyword>
<dbReference type="PANTHER" id="PTHR11102:SF147">
    <property type="entry name" value="SEL1L ADAPTOR SUBUNIT OF ERAD E3 UBIQUITIN LIGASE"/>
    <property type="match status" value="1"/>
</dbReference>
<feature type="signal peptide" evidence="3">
    <location>
        <begin position="1"/>
        <end position="17"/>
    </location>
</feature>
<sequence length="1774" mass="199656">MRLAWLWWAAACAAVHALPSDEAMRTQSDTLEEALGMLRSLVGQQDSFIDTPSSGGQLRRIWRRWTQHYAVSPQHHAMGTYTSSVRHAVATLLDYVMDKPRDPQRAPHTYYDSPVVPLWPDWDFDADKAAGTYPAINGWEQAMWGPFVGPIHDAPSPAMTAIVHNFTSAYSKSSLVDLVRGDIASPNFPTPDPALQNVRARAIRQLESVAYPDNDDDDAEQLIRASFVANQTRTPQLDALWILGEHHLWGTHGAQPDIEKARQAYERLALTGNATAHARLGYLYSSRFMAEMYGAPRSEAEALIHYTMAAQEGDWHAMNALAYRQLYGLGTSVNCTESLIWLDHLAQRAHKEFLAGPPGGRTLPYNKVRLSDRVRLGGPTFQLASGQHFKATFSSSPISYYKALSDKPPALLLDAHALHELMEQYEFLAQEDPIEQIRYVFAMYFGSIVGYRESLGAVRPNHTEAAKHALALATKAWPIPIILSHVDEELVRHGRRGPLLRYVSLPSYQAYAAKKAAVLLGVMYLRGEGVPQDAKIAKVWLTRAATEGDALGMAYLGMMYEHGYGGLKIDTSRAWDLYRHSYNNTSLSLLGMAKQQIKAGHPEHAQPILLNALERIGTPKGLAFTSAKFDALYWNAGLEADYLYKAQDPTRCRQVATKFQALVHRGDWDDPVYHRGEAALDRGDVATALHAWSIAAEAGMAEAQDNVAHILDQFTSWRHVVEPRPYDALALEYWAQSAMQDSTLAQTKICDYVLHGLLPHRRSMAQAARCYRSQVDGSNDLLNKWRLAQLYEDGAEGFERDFPLAKRLYDVILLHSPLLNLTVTWALMRLHAKAFWAMLCGDTTAQRLFASYIPTVSLQVSSDWLFDATLLLASLVGLGLLVLVRRHLHRRWTETQRAYQDAPLCAAAGPLPSHQVTKLSEEARSHYFASQFAGAHEAVDAALTLLRSLTQGTLHGTTYAAEEVPLSPFRSLLASWLSWWLHPPQHRRRAAHTYYDMPETPLWPDWDFDANSYTTFPAINGWEQAMWGTAPAFSGSVSQSINESLAAGFYRRTHKKQTLIDMLRGPTTTKLVSRDSPTNSTREHALQLLTWAAELPSSDALWILGEHFLWGTHGAQPDIEKARQAYERLALTGNATAHARLGYLYSSRFMAEMYGAPHSNAKALEHYELAASGGDWHAINALAFRLRYGIGLSQNCTRSLELSDLVATQTYAQYLDGPPGGRTLPYSKVRLSDRAWFMLGETPLLSKRDMRVHMSPPAWVSHFPSGPINYRAALVQPDAMDTLLAHHTSKVDEQDAVKTLEYARYLYYGSILSDHDALGAIHPNHTLAAQFAYTLAVQRWPTPITKQDTDDLHEIRSKAASMLTTQPMPEEQVQVAASAATLLGLMYLRGEGVPQDAEIASIWLARACDAIDPLGMTYMIMMYLHGYGGLAEDEKKNWDYYRYFSQYADIFHPELVLAKSELGKYEFRQNNTDKAHLLFKHARNAVQLSSQMPGRYFLMSKFEPYYLSARLSVDKLYRERHYDGCPTWSIESFRVVAHRADWSDPMYHRGEAAMDRGDVSTALRAWSIAAEAGMEEAQDNIAYFLDPYVHGPLSDHDQIFLRTESQREPSSYVHRMGELAHHYWTMSAKQESAYARLMLCDYLKRHSPDDVQRVATCYKAIDSYHARMRLAQWHLERERDFVLAKQASERRLPFVQLGANPAWPQMASCLRIYVYASAVWALMTGDASAQHLFGIHRIPLSSDFVLFTTGIVGLATLALVRRRLLRGLRDMPRT</sequence>
<comment type="similarity">
    <text evidence="1">Belongs to the sel-1 family.</text>
</comment>
<evidence type="ECO:0000256" key="2">
    <source>
        <dbReference type="SAM" id="Phobius"/>
    </source>
</evidence>
<proteinExistence type="inferred from homology"/>
<evidence type="ECO:0000313" key="4">
    <source>
        <dbReference type="EMBL" id="WFD16074.1"/>
    </source>
</evidence>
<dbReference type="GO" id="GO:0005789">
    <property type="term" value="C:endoplasmic reticulum membrane"/>
    <property type="evidence" value="ECO:0007669"/>
    <property type="project" value="TreeGrafter"/>
</dbReference>
<name>A0AAJ6CK39_9BASI</name>
<dbReference type="Proteomes" id="UP001217582">
    <property type="component" value="Chromosome 4"/>
</dbReference>
<feature type="transmembrane region" description="Helical" evidence="2">
    <location>
        <begin position="1744"/>
        <end position="1760"/>
    </location>
</feature>
<evidence type="ECO:0000256" key="3">
    <source>
        <dbReference type="SAM" id="SignalP"/>
    </source>
</evidence>
<dbReference type="InterPro" id="IPR006597">
    <property type="entry name" value="Sel1-like"/>
</dbReference>
<dbReference type="PANTHER" id="PTHR11102">
    <property type="entry name" value="SEL-1-LIKE PROTEIN"/>
    <property type="match status" value="1"/>
</dbReference>
<reference evidence="4 5" key="1">
    <citation type="submission" date="2023-03" db="EMBL/GenBank/DDBJ databases">
        <title>Mating type loci evolution in Malassezia.</title>
        <authorList>
            <person name="Coelho M.A."/>
        </authorList>
    </citation>
    <scope>NUCLEOTIDE SEQUENCE [LARGE SCALE GENOMIC DNA]</scope>
    <source>
        <strain evidence="4 5">CBS 13387</strain>
    </source>
</reference>
<dbReference type="SUPFAM" id="SSF81901">
    <property type="entry name" value="HCP-like"/>
    <property type="match status" value="5"/>
</dbReference>
<dbReference type="InterPro" id="IPR050767">
    <property type="entry name" value="Sel1_AlgK"/>
</dbReference>
<evidence type="ECO:0000256" key="1">
    <source>
        <dbReference type="ARBA" id="ARBA00038101"/>
    </source>
</evidence>
<keyword evidence="3" id="KW-0732">Signal</keyword>
<feature type="chain" id="PRO_5042484470" evidence="3">
    <location>
        <begin position="18"/>
        <end position="1774"/>
    </location>
</feature>
<organism evidence="4 5">
    <name type="scientific">Malassezia arunalokei</name>
    <dbReference type="NCBI Taxonomy" id="1514897"/>
    <lineage>
        <taxon>Eukaryota</taxon>
        <taxon>Fungi</taxon>
        <taxon>Dikarya</taxon>
        <taxon>Basidiomycota</taxon>
        <taxon>Ustilaginomycotina</taxon>
        <taxon>Malasseziomycetes</taxon>
        <taxon>Malasseziales</taxon>
        <taxon>Malasseziaceae</taxon>
        <taxon>Malassezia</taxon>
    </lineage>
</organism>
<dbReference type="Gene3D" id="1.25.40.10">
    <property type="entry name" value="Tetratricopeptide repeat domain"/>
    <property type="match status" value="6"/>
</dbReference>
<gene>
    <name evidence="4" type="primary">HRD3</name>
    <name evidence="4" type="ORF">MARU1_002109</name>
</gene>
<keyword evidence="2" id="KW-0812">Transmembrane</keyword>